<feature type="compositionally biased region" description="Basic and acidic residues" evidence="15">
    <location>
        <begin position="722"/>
        <end position="736"/>
    </location>
</feature>
<dbReference type="InterPro" id="IPR056292">
    <property type="entry name" value="DRC7_C"/>
</dbReference>
<keyword evidence="4" id="KW-0963">Cytoplasm</keyword>
<dbReference type="Pfam" id="PF24656">
    <property type="entry name" value="CEPT76_peptidase"/>
    <property type="match status" value="1"/>
</dbReference>
<feature type="domain" description="Dynein regulatory complex subunit 7 MORN" evidence="17">
    <location>
        <begin position="442"/>
        <end position="707"/>
    </location>
</feature>
<evidence type="ECO:0000256" key="3">
    <source>
        <dbReference type="ARBA" id="ARBA00021303"/>
    </source>
</evidence>
<dbReference type="InterPro" id="IPR056290">
    <property type="entry name" value="CEPT76/DRC7_peptidase-like_dom"/>
</dbReference>
<evidence type="ECO:0000256" key="6">
    <source>
        <dbReference type="ARBA" id="ARBA00022846"/>
    </source>
</evidence>
<organism evidence="19 20">
    <name type="scientific">Batrachochytrium dendrobatidis (strain JEL423)</name>
    <dbReference type="NCBI Taxonomy" id="403673"/>
    <lineage>
        <taxon>Eukaryota</taxon>
        <taxon>Fungi</taxon>
        <taxon>Fungi incertae sedis</taxon>
        <taxon>Chytridiomycota</taxon>
        <taxon>Chytridiomycota incertae sedis</taxon>
        <taxon>Chytridiomycetes</taxon>
        <taxon>Rhizophydiales</taxon>
        <taxon>Rhizophydiales incertae sedis</taxon>
        <taxon>Batrachochytrium</taxon>
    </lineage>
</organism>
<evidence type="ECO:0000256" key="13">
    <source>
        <dbReference type="ARBA" id="ARBA00031733"/>
    </source>
</evidence>
<comment type="subcellular location">
    <subcellularLocation>
        <location evidence="1">Cytoplasm</location>
        <location evidence="1">Cytoskeleton</location>
        <location evidence="1">Flagellum axoneme</location>
    </subcellularLocation>
</comment>
<dbReference type="InterPro" id="IPR033551">
    <property type="entry name" value="DRC7/lobo"/>
</dbReference>
<evidence type="ECO:0000256" key="7">
    <source>
        <dbReference type="ARBA" id="ARBA00022871"/>
    </source>
</evidence>
<dbReference type="GO" id="GO:0048870">
    <property type="term" value="P:cell motility"/>
    <property type="evidence" value="ECO:0007669"/>
    <property type="project" value="TreeGrafter"/>
</dbReference>
<evidence type="ECO:0000259" key="16">
    <source>
        <dbReference type="Pfam" id="PF24656"/>
    </source>
</evidence>
<evidence type="ECO:0000259" key="17">
    <source>
        <dbReference type="Pfam" id="PF24667"/>
    </source>
</evidence>
<evidence type="ECO:0000256" key="1">
    <source>
        <dbReference type="ARBA" id="ARBA00004611"/>
    </source>
</evidence>
<dbReference type="eggNOG" id="ENOG502QRNZ">
    <property type="taxonomic scope" value="Eukaryota"/>
</dbReference>
<evidence type="ECO:0000313" key="20">
    <source>
        <dbReference type="Proteomes" id="UP000077115"/>
    </source>
</evidence>
<dbReference type="InterPro" id="IPR038765">
    <property type="entry name" value="Papain-like_cys_pep_sf"/>
</dbReference>
<evidence type="ECO:0000256" key="11">
    <source>
        <dbReference type="ARBA" id="ARBA00023273"/>
    </source>
</evidence>
<dbReference type="GO" id="GO:0031514">
    <property type="term" value="C:motile cilium"/>
    <property type="evidence" value="ECO:0007669"/>
    <property type="project" value="TreeGrafter"/>
</dbReference>
<keyword evidence="10" id="KW-0206">Cytoskeleton</keyword>
<dbReference type="SUPFAM" id="SSF54001">
    <property type="entry name" value="Cysteine proteinases"/>
    <property type="match status" value="1"/>
</dbReference>
<dbReference type="PANTHER" id="PTHR35249">
    <property type="entry name" value="DYNEIN REGULATORY COMPLEX SUBUNIT 7"/>
    <property type="match status" value="1"/>
</dbReference>
<dbReference type="Pfam" id="PF24667">
    <property type="entry name" value="MORN_DRC7"/>
    <property type="match status" value="1"/>
</dbReference>
<evidence type="ECO:0000256" key="14">
    <source>
        <dbReference type="SAM" id="Coils"/>
    </source>
</evidence>
<keyword evidence="9" id="KW-0969">Cilium</keyword>
<dbReference type="EMBL" id="DS022307">
    <property type="protein sequence ID" value="OAJ42200.1"/>
    <property type="molecule type" value="Genomic_DNA"/>
</dbReference>
<keyword evidence="6" id="KW-0282">Flagellum</keyword>
<dbReference type="Pfam" id="PF24671">
    <property type="entry name" value="DRC7_C"/>
    <property type="match status" value="1"/>
</dbReference>
<dbReference type="VEuPathDB" id="FungiDB:BDEG_25689"/>
<gene>
    <name evidence="19" type="ORF">BDEG_25689</name>
</gene>
<feature type="domain" description="Dynein regulatory complex subunit 7 C-terminal" evidence="18">
    <location>
        <begin position="755"/>
        <end position="861"/>
    </location>
</feature>
<dbReference type="STRING" id="403673.A0A177WS08"/>
<comment type="similarity">
    <text evidence="2">Belongs to the DRC7 family.</text>
</comment>
<evidence type="ECO:0000256" key="15">
    <source>
        <dbReference type="SAM" id="MobiDB-lite"/>
    </source>
</evidence>
<feature type="domain" description="CEP76/DRC7 peptidase-like" evidence="16">
    <location>
        <begin position="300"/>
        <end position="370"/>
    </location>
</feature>
<reference evidence="19 20" key="2">
    <citation type="submission" date="2016-05" db="EMBL/GenBank/DDBJ databases">
        <title>Lineage-specific infection strategies underlie the spectrum of fungal disease in amphibians.</title>
        <authorList>
            <person name="Cuomo C.A."/>
            <person name="Farrer R.A."/>
            <person name="James T."/>
            <person name="Longcore J."/>
            <person name="Birren B."/>
        </authorList>
    </citation>
    <scope>NUCLEOTIDE SEQUENCE [LARGE SCALE GENOMIC DNA]</scope>
    <source>
        <strain evidence="19 20">JEL423</strain>
    </source>
</reference>
<evidence type="ECO:0000256" key="9">
    <source>
        <dbReference type="ARBA" id="ARBA00023069"/>
    </source>
</evidence>
<dbReference type="OrthoDB" id="10262874at2759"/>
<dbReference type="PANTHER" id="PTHR35249:SF2">
    <property type="entry name" value="DYNEIN REGULATORY COMPLEX SUBUNIT 7"/>
    <property type="match status" value="1"/>
</dbReference>
<evidence type="ECO:0000256" key="12">
    <source>
        <dbReference type="ARBA" id="ARBA00031627"/>
    </source>
</evidence>
<evidence type="ECO:0000256" key="10">
    <source>
        <dbReference type="ARBA" id="ARBA00023212"/>
    </source>
</evidence>
<feature type="region of interest" description="Disordered" evidence="15">
    <location>
        <begin position="715"/>
        <end position="736"/>
    </location>
</feature>
<protein>
    <recommendedName>
        <fullName evidence="3">Dynein regulatory complex subunit 7</fullName>
    </recommendedName>
    <alternativeName>
        <fullName evidence="12">Coiled-coil domain-containing protein 135</fullName>
    </alternativeName>
    <alternativeName>
        <fullName evidence="13">Coiled-coil domain-containing protein lobo homolog</fullName>
    </alternativeName>
</protein>
<reference evidence="19 20" key="1">
    <citation type="submission" date="2006-10" db="EMBL/GenBank/DDBJ databases">
        <title>The Genome Sequence of Batrachochytrium dendrobatidis JEL423.</title>
        <authorList>
            <consortium name="The Broad Institute Genome Sequencing Platform"/>
            <person name="Birren B."/>
            <person name="Lander E."/>
            <person name="Galagan J."/>
            <person name="Cuomo C."/>
            <person name="Devon K."/>
            <person name="Jaffe D."/>
            <person name="Butler J."/>
            <person name="Alvarez P."/>
            <person name="Gnerre S."/>
            <person name="Grabherr M."/>
            <person name="Kleber M."/>
            <person name="Mauceli E."/>
            <person name="Brockman W."/>
            <person name="Young S."/>
            <person name="LaButti K."/>
            <person name="Sykes S."/>
            <person name="DeCaprio D."/>
            <person name="Crawford M."/>
            <person name="Koehrsen M."/>
            <person name="Engels R."/>
            <person name="Montgomery P."/>
            <person name="Pearson M."/>
            <person name="Howarth C."/>
            <person name="Larson L."/>
            <person name="White J."/>
            <person name="O'Leary S."/>
            <person name="Kodira C."/>
            <person name="Zeng Q."/>
            <person name="Yandava C."/>
            <person name="Alvarado L."/>
            <person name="Longcore J."/>
            <person name="James T."/>
        </authorList>
    </citation>
    <scope>NUCLEOTIDE SEQUENCE [LARGE SCALE GENOMIC DNA]</scope>
    <source>
        <strain evidence="19 20">JEL423</strain>
    </source>
</reference>
<evidence type="ECO:0000256" key="5">
    <source>
        <dbReference type="ARBA" id="ARBA00022782"/>
    </source>
</evidence>
<accession>A0A177WS08</accession>
<sequence length="868" mass="100524">MLMEDATNPPSPPPLLGEMVVDEMVVDKPSIEQKVEELDQHEQHYIQQLERQKNQLIHQLVDKKKVPASYYTNSKKEQLIVQYVENFNRQYSQLYPGRKELLLTPCNEFGTKKFVCSTIRPTQLPYKELYDYRSAASFVADFISYEQLNPPHELPKVLNSPTYTLGIQSGNCFDMSVLLTSFLRGVGYDAYVISGYASCNITLMDQTKTYSEKIAQSIPIVDPPQTNFLDQDACLDESISTSCKYRVKPPRQLKSNFLVKQEERRQQQLAKNSLDTTPARKSVSTEANDDDDELKGLRIHAWVLVLPGKREIAESFFIEPSTGSIYSTDNEHYLGLESVFSSRNYWVNMQVCYDGLKGISFDIGDNSKWEFVLLDNTQPGGVSSANMDQSKNNGNASDEEDESVILLYSLWFLDMHLHIVDLTPSWVDKLTISKEQFAMRCPAGTKHTTYRDAKMETFAQYHRDDGMVSRITYIEEDSKSVSQIHEYFENRRDKLYQRIRIPSIKKMHELFHPGRAPHGLKEHILIDSKTEEIHFYPNARSDGLVRRLESPKKIMEYFTEREDRLIYRSITHEVNDGVRGSVIKMTEKFSRNKDIPAQTDIFKKTYFVKEEKIRVIYHLETGRIIASMREFRKPTPDQKGHFVELLNLFEVDPYAKPPKKQQLFIQLSELLRAEQMCAQLIKSSERELVDILRLRQTEEREINLAISVYDTLHNDTTLPTDDNGKETHKGEEEETKSADLDYLSPFLINYEHPESLKRDDAVAIKDACLKSLKERLIEKANIIQGRLDEVTAEYQKRQLIYSRNADSMTVEETDDYVRFCNDALFRIHILEKRLAKHKEIAPERYIELDGKLRLDARLAAAFVNTTGM</sequence>
<dbReference type="GO" id="GO:0030154">
    <property type="term" value="P:cell differentiation"/>
    <property type="evidence" value="ECO:0007669"/>
    <property type="project" value="UniProtKB-KW"/>
</dbReference>
<feature type="coiled-coil region" evidence="14">
    <location>
        <begin position="31"/>
        <end position="66"/>
    </location>
</feature>
<evidence type="ECO:0000256" key="4">
    <source>
        <dbReference type="ARBA" id="ARBA00022490"/>
    </source>
</evidence>
<proteinExistence type="inferred from homology"/>
<feature type="region of interest" description="Disordered" evidence="15">
    <location>
        <begin position="268"/>
        <end position="290"/>
    </location>
</feature>
<keyword evidence="5" id="KW-0221">Differentiation</keyword>
<evidence type="ECO:0000259" key="18">
    <source>
        <dbReference type="Pfam" id="PF24671"/>
    </source>
</evidence>
<evidence type="ECO:0000313" key="19">
    <source>
        <dbReference type="EMBL" id="OAJ42200.1"/>
    </source>
</evidence>
<dbReference type="AlphaFoldDB" id="A0A177WS08"/>
<keyword evidence="8 14" id="KW-0175">Coiled coil</keyword>
<evidence type="ECO:0000256" key="8">
    <source>
        <dbReference type="ARBA" id="ARBA00023054"/>
    </source>
</evidence>
<dbReference type="Proteomes" id="UP000077115">
    <property type="component" value="Unassembled WGS sequence"/>
</dbReference>
<evidence type="ECO:0000256" key="2">
    <source>
        <dbReference type="ARBA" id="ARBA00010738"/>
    </source>
</evidence>
<keyword evidence="11" id="KW-0966">Cell projection</keyword>
<keyword evidence="7" id="KW-0744">Spermatogenesis</keyword>
<name>A0A177WS08_BATDL</name>
<dbReference type="InterPro" id="IPR056291">
    <property type="entry name" value="MORN_DRC7"/>
</dbReference>